<evidence type="ECO:0000313" key="3">
    <source>
        <dbReference type="Proteomes" id="UP001497516"/>
    </source>
</evidence>
<dbReference type="Proteomes" id="UP001497516">
    <property type="component" value="Chromosome 10"/>
</dbReference>
<name>A0AAV2CYD8_9ROSI</name>
<feature type="signal peptide" evidence="1">
    <location>
        <begin position="1"/>
        <end position="32"/>
    </location>
</feature>
<dbReference type="AlphaFoldDB" id="A0AAV2CYD8"/>
<keyword evidence="3" id="KW-1185">Reference proteome</keyword>
<reference evidence="2 3" key="1">
    <citation type="submission" date="2024-04" db="EMBL/GenBank/DDBJ databases">
        <authorList>
            <person name="Fracassetti M."/>
        </authorList>
    </citation>
    <scope>NUCLEOTIDE SEQUENCE [LARGE SCALE GENOMIC DNA]</scope>
</reference>
<accession>A0AAV2CYD8</accession>
<proteinExistence type="predicted"/>
<sequence length="100" mass="11474">MRAGSASTVHSLSLYSDCFLLLLALDFAFGRGERGSAADCELKLTKTTDSRYLIVDWTLLQWFRDPIPNCGLNFDPEIWIRRRGLQKGDRGEIPRRRSRV</sequence>
<feature type="chain" id="PRO_5043853058" description="Secreted protein" evidence="1">
    <location>
        <begin position="33"/>
        <end position="100"/>
    </location>
</feature>
<evidence type="ECO:0008006" key="4">
    <source>
        <dbReference type="Google" id="ProtNLM"/>
    </source>
</evidence>
<organism evidence="2 3">
    <name type="scientific">Linum trigynum</name>
    <dbReference type="NCBI Taxonomy" id="586398"/>
    <lineage>
        <taxon>Eukaryota</taxon>
        <taxon>Viridiplantae</taxon>
        <taxon>Streptophyta</taxon>
        <taxon>Embryophyta</taxon>
        <taxon>Tracheophyta</taxon>
        <taxon>Spermatophyta</taxon>
        <taxon>Magnoliopsida</taxon>
        <taxon>eudicotyledons</taxon>
        <taxon>Gunneridae</taxon>
        <taxon>Pentapetalae</taxon>
        <taxon>rosids</taxon>
        <taxon>fabids</taxon>
        <taxon>Malpighiales</taxon>
        <taxon>Linaceae</taxon>
        <taxon>Linum</taxon>
    </lineage>
</organism>
<evidence type="ECO:0000313" key="2">
    <source>
        <dbReference type="EMBL" id="CAL1360875.1"/>
    </source>
</evidence>
<gene>
    <name evidence="2" type="ORF">LTRI10_LOCUS8281</name>
</gene>
<keyword evidence="1" id="KW-0732">Signal</keyword>
<dbReference type="EMBL" id="OZ034814">
    <property type="protein sequence ID" value="CAL1360875.1"/>
    <property type="molecule type" value="Genomic_DNA"/>
</dbReference>
<protein>
    <recommendedName>
        <fullName evidence="4">Secreted protein</fullName>
    </recommendedName>
</protein>
<evidence type="ECO:0000256" key="1">
    <source>
        <dbReference type="SAM" id="SignalP"/>
    </source>
</evidence>